<evidence type="ECO:0000313" key="1">
    <source>
        <dbReference type="EMBL" id="EFH64391.1"/>
    </source>
</evidence>
<keyword evidence="2" id="KW-1185">Reference proteome</keyword>
<dbReference type="HOGENOM" id="CLU_907169_0_0_1"/>
<dbReference type="EMBL" id="GL348714">
    <property type="protein sequence ID" value="EFH64391.1"/>
    <property type="molecule type" value="Genomic_DNA"/>
</dbReference>
<dbReference type="eggNOG" id="KOG1820">
    <property type="taxonomic scope" value="Eukaryota"/>
</dbReference>
<dbReference type="Proteomes" id="UP000008694">
    <property type="component" value="Unassembled WGS sequence"/>
</dbReference>
<accession>D7KWS6</accession>
<reference evidence="2" key="1">
    <citation type="journal article" date="2011" name="Nat. Genet.">
        <title>The Arabidopsis lyrata genome sequence and the basis of rapid genome size change.</title>
        <authorList>
            <person name="Hu T.T."/>
            <person name="Pattyn P."/>
            <person name="Bakker E.G."/>
            <person name="Cao J."/>
            <person name="Cheng J.-F."/>
            <person name="Clark R.M."/>
            <person name="Fahlgren N."/>
            <person name="Fawcett J.A."/>
            <person name="Grimwood J."/>
            <person name="Gundlach H."/>
            <person name="Haberer G."/>
            <person name="Hollister J.D."/>
            <person name="Ossowski S."/>
            <person name="Ottilar R.P."/>
            <person name="Salamov A.A."/>
            <person name="Schneeberger K."/>
            <person name="Spannagl M."/>
            <person name="Wang X."/>
            <person name="Yang L."/>
            <person name="Nasrallah M.E."/>
            <person name="Bergelson J."/>
            <person name="Carrington J.C."/>
            <person name="Gaut B.S."/>
            <person name="Schmutz J."/>
            <person name="Mayer K.F.X."/>
            <person name="Van de Peer Y."/>
            <person name="Grigoriev I.V."/>
            <person name="Nordborg M."/>
            <person name="Weigel D."/>
            <person name="Guo Y.-L."/>
        </authorList>
    </citation>
    <scope>NUCLEOTIDE SEQUENCE [LARGE SCALE GENOMIC DNA]</scope>
    <source>
        <strain evidence="2">cv. MN47</strain>
    </source>
</reference>
<dbReference type="AlphaFoldDB" id="D7KWS6"/>
<organism evidence="2">
    <name type="scientific">Arabidopsis lyrata subsp. lyrata</name>
    <name type="common">Lyre-leaved rock-cress</name>
    <dbReference type="NCBI Taxonomy" id="81972"/>
    <lineage>
        <taxon>Eukaryota</taxon>
        <taxon>Viridiplantae</taxon>
        <taxon>Streptophyta</taxon>
        <taxon>Embryophyta</taxon>
        <taxon>Tracheophyta</taxon>
        <taxon>Spermatophyta</taxon>
        <taxon>Magnoliopsida</taxon>
        <taxon>eudicotyledons</taxon>
        <taxon>Gunneridae</taxon>
        <taxon>Pentapetalae</taxon>
        <taxon>rosids</taxon>
        <taxon>malvids</taxon>
        <taxon>Brassicales</taxon>
        <taxon>Brassicaceae</taxon>
        <taxon>Camelineae</taxon>
        <taxon>Arabidopsis</taxon>
    </lineage>
</organism>
<proteinExistence type="predicted"/>
<protein>
    <submittedName>
        <fullName evidence="1">Uncharacterized protein</fullName>
    </submittedName>
</protein>
<sequence length="307" mass="34707">MLFSGGFAWATDDLTLERAFSILRRMDSYAAETNHWGDDWVAKRKRKPSKKVGTGKPSNEAKKLDLYGTKVEPPAYVEFYFLLLTELVLAHLADFFLSFASTNGQAAYIKTRASGMKCPTAFYEAVGPKFVFKRLCYFCFADFKVFLDDLKPALLSALDAEYEKKTFLRYICVDCLNFWISRFSCSTYVLFINSKITLNLLIFCSSVTAAPKRVVKTSVSNFLKGFESLVWEMRLESSDAVNKILYEVSNKNLVMLLSKTLTTIDVAVGRGPAVEKASKLGDTCQALKIFFTLYSNSAYLFYQILSI</sequence>
<evidence type="ECO:0000313" key="2">
    <source>
        <dbReference type="Proteomes" id="UP000008694"/>
    </source>
</evidence>
<dbReference type="Gramene" id="scaffold_200562.1">
    <property type="protein sequence ID" value="scaffold_200562.1"/>
    <property type="gene ID" value="scaffold_200562.1"/>
</dbReference>
<dbReference type="STRING" id="81972.D7KWS6"/>
<gene>
    <name evidence="1" type="ORF">ARALYDRAFT_893488</name>
</gene>
<name>D7KWS6_ARALL</name>